<accession>A0AAE1H8Z8</accession>
<comment type="caution">
    <text evidence="1">The sequence shown here is derived from an EMBL/GenBank/DDBJ whole genome shotgun (WGS) entry which is preliminary data.</text>
</comment>
<dbReference type="Proteomes" id="UP001219518">
    <property type="component" value="Unassembled WGS sequence"/>
</dbReference>
<reference evidence="1" key="1">
    <citation type="submission" date="2021-07" db="EMBL/GenBank/DDBJ databases">
        <authorList>
            <person name="Catto M.A."/>
            <person name="Jacobson A."/>
            <person name="Kennedy G."/>
            <person name="Labadie P."/>
            <person name="Hunt B.G."/>
            <person name="Srinivasan R."/>
        </authorList>
    </citation>
    <scope>NUCLEOTIDE SEQUENCE</scope>
    <source>
        <strain evidence="1">PL_HMW_Pooled</strain>
        <tissue evidence="1">Head</tissue>
    </source>
</reference>
<reference evidence="1" key="2">
    <citation type="journal article" date="2023" name="BMC Genomics">
        <title>Pest status, molecular evolution, and epigenetic factors derived from the genome assembly of Frankliniella fusca, a thysanopteran phytovirus vector.</title>
        <authorList>
            <person name="Catto M.A."/>
            <person name="Labadie P.E."/>
            <person name="Jacobson A.L."/>
            <person name="Kennedy G.G."/>
            <person name="Srinivasan R."/>
            <person name="Hunt B.G."/>
        </authorList>
    </citation>
    <scope>NUCLEOTIDE SEQUENCE</scope>
    <source>
        <strain evidence="1">PL_HMW_Pooled</strain>
    </source>
</reference>
<evidence type="ECO:0000313" key="2">
    <source>
        <dbReference type="Proteomes" id="UP001219518"/>
    </source>
</evidence>
<evidence type="ECO:0000313" key="1">
    <source>
        <dbReference type="EMBL" id="KAK3916689.1"/>
    </source>
</evidence>
<dbReference type="AlphaFoldDB" id="A0AAE1H8Z8"/>
<organism evidence="1 2">
    <name type="scientific">Frankliniella fusca</name>
    <dbReference type="NCBI Taxonomy" id="407009"/>
    <lineage>
        <taxon>Eukaryota</taxon>
        <taxon>Metazoa</taxon>
        <taxon>Ecdysozoa</taxon>
        <taxon>Arthropoda</taxon>
        <taxon>Hexapoda</taxon>
        <taxon>Insecta</taxon>
        <taxon>Pterygota</taxon>
        <taxon>Neoptera</taxon>
        <taxon>Paraneoptera</taxon>
        <taxon>Thysanoptera</taxon>
        <taxon>Terebrantia</taxon>
        <taxon>Thripoidea</taxon>
        <taxon>Thripidae</taxon>
        <taxon>Frankliniella</taxon>
    </lineage>
</organism>
<name>A0AAE1H8Z8_9NEOP</name>
<protein>
    <submittedName>
        <fullName evidence="1">Trigger factor</fullName>
    </submittedName>
</protein>
<sequence>MRNYLSLNELRVTSTLSISSVTYS</sequence>
<keyword evidence="2" id="KW-1185">Reference proteome</keyword>
<proteinExistence type="predicted"/>
<gene>
    <name evidence="1" type="ORF">KUF71_025756</name>
</gene>
<dbReference type="EMBL" id="JAHWGI010000569">
    <property type="protein sequence ID" value="KAK3916689.1"/>
    <property type="molecule type" value="Genomic_DNA"/>
</dbReference>